<accession>A0A6J4SRG2</accession>
<gene>
    <name evidence="2" type="ORF">AVDCRST_MAG45-1443</name>
</gene>
<protein>
    <submittedName>
        <fullName evidence="2">GTP-binding and nucleic acid-binding protein YchF</fullName>
    </submittedName>
</protein>
<feature type="compositionally biased region" description="Basic residues" evidence="1">
    <location>
        <begin position="23"/>
        <end position="54"/>
    </location>
</feature>
<feature type="compositionally biased region" description="Basic and acidic residues" evidence="1">
    <location>
        <begin position="1"/>
        <end position="12"/>
    </location>
</feature>
<dbReference type="EMBL" id="CADCVU010000121">
    <property type="protein sequence ID" value="CAA9503304.1"/>
    <property type="molecule type" value="Genomic_DNA"/>
</dbReference>
<feature type="region of interest" description="Disordered" evidence="1">
    <location>
        <begin position="1"/>
        <end position="97"/>
    </location>
</feature>
<feature type="non-terminal residue" evidence="2">
    <location>
        <position position="97"/>
    </location>
</feature>
<name>A0A6J4SRG2_9ACTN</name>
<organism evidence="2">
    <name type="scientific">uncultured Solirubrobacterales bacterium</name>
    <dbReference type="NCBI Taxonomy" id="768556"/>
    <lineage>
        <taxon>Bacteria</taxon>
        <taxon>Bacillati</taxon>
        <taxon>Actinomycetota</taxon>
        <taxon>Thermoleophilia</taxon>
        <taxon>Solirubrobacterales</taxon>
        <taxon>environmental samples</taxon>
    </lineage>
</organism>
<evidence type="ECO:0000313" key="2">
    <source>
        <dbReference type="EMBL" id="CAA9503304.1"/>
    </source>
</evidence>
<feature type="non-terminal residue" evidence="2">
    <location>
        <position position="1"/>
    </location>
</feature>
<dbReference type="AlphaFoldDB" id="A0A6J4SRG2"/>
<reference evidence="2" key="1">
    <citation type="submission" date="2020-02" db="EMBL/GenBank/DDBJ databases">
        <authorList>
            <person name="Meier V. D."/>
        </authorList>
    </citation>
    <scope>NUCLEOTIDE SEQUENCE</scope>
    <source>
        <strain evidence="2">AVDCRST_MAG45</strain>
    </source>
</reference>
<sequence length="97" mass="11482">EDRHRRPAERRQVVALQRADAGRRHRRQLSVHHRRAERRRGLGPRRAPRARGRDHRRDADRARDDRLPRHRRPGSRGLARGGARQPVPGQHSRDRSD</sequence>
<feature type="compositionally biased region" description="Basic and acidic residues" evidence="1">
    <location>
        <begin position="55"/>
        <end position="67"/>
    </location>
</feature>
<proteinExistence type="predicted"/>
<evidence type="ECO:0000256" key="1">
    <source>
        <dbReference type="SAM" id="MobiDB-lite"/>
    </source>
</evidence>